<evidence type="ECO:0000256" key="1">
    <source>
        <dbReference type="SAM" id="Phobius"/>
    </source>
</evidence>
<keyword evidence="1" id="KW-1133">Transmembrane helix</keyword>
<dbReference type="KEGG" id="elut:CKA38_03050"/>
<dbReference type="Pfam" id="PF05359">
    <property type="entry name" value="DUF748"/>
    <property type="match status" value="1"/>
</dbReference>
<dbReference type="RefSeq" id="WP_108824175.1">
    <property type="nucleotide sequence ID" value="NZ_CP023004.1"/>
</dbReference>
<evidence type="ECO:0000313" key="2">
    <source>
        <dbReference type="EMBL" id="AWI08369.1"/>
    </source>
</evidence>
<dbReference type="InterPro" id="IPR052894">
    <property type="entry name" value="AsmA-related"/>
</dbReference>
<reference evidence="2 3" key="1">
    <citation type="journal article" date="2018" name="Syst. Appl. Microbiol.">
        <title>Ereboglobus luteus gen. nov. sp. nov. from cockroach guts, and new insights into the oxygen relationship of the genera Opitutus and Didymococcus (Verrucomicrobia: Opitutaceae).</title>
        <authorList>
            <person name="Tegtmeier D."/>
            <person name="Belitz A."/>
            <person name="Radek R."/>
            <person name="Heimerl T."/>
            <person name="Brune A."/>
        </authorList>
    </citation>
    <scope>NUCLEOTIDE SEQUENCE [LARGE SCALE GENOMIC DNA]</scope>
    <source>
        <strain evidence="2 3">Ho45</strain>
    </source>
</reference>
<protein>
    <submittedName>
        <fullName evidence="2">Uncharacterized protein</fullName>
    </submittedName>
</protein>
<dbReference type="Proteomes" id="UP000244896">
    <property type="component" value="Chromosome"/>
</dbReference>
<keyword evidence="1" id="KW-0472">Membrane</keyword>
<name>A0A2U8E0K6_9BACT</name>
<dbReference type="AlphaFoldDB" id="A0A2U8E0K6"/>
<gene>
    <name evidence="2" type="ORF">CKA38_03050</name>
</gene>
<sequence length="273" mass="29276">MSKEAPKKKKSLLVKLIIGLVSLLVAVVAAVAIVCIFCLKPIVRKQIEGRTGYTVKIEKLSLNPFTANLVIDGFVITNPSSDFKTPGFVDLHALHGKVSVFSLMSDRIVVESATLDLPTVTLVRRANDAPSNAALFAERLMGESTAPATKDPDKKPAEPSKPVNFLIKKLDVNVGKVVVATEAADGATSSRDYTINYKHSYENITEPKQFMTTDLAKSLLGVGSQLSDLIPGEFGQSVDSVLKGGIKVLDNPEEAASGAVQSLLDKLKSKKKE</sequence>
<proteinExistence type="predicted"/>
<dbReference type="GO" id="GO:0090313">
    <property type="term" value="P:regulation of protein targeting to membrane"/>
    <property type="evidence" value="ECO:0007669"/>
    <property type="project" value="TreeGrafter"/>
</dbReference>
<dbReference type="InterPro" id="IPR008023">
    <property type="entry name" value="DUF748"/>
</dbReference>
<dbReference type="GO" id="GO:0005886">
    <property type="term" value="C:plasma membrane"/>
    <property type="evidence" value="ECO:0007669"/>
    <property type="project" value="TreeGrafter"/>
</dbReference>
<evidence type="ECO:0000313" key="3">
    <source>
        <dbReference type="Proteomes" id="UP000244896"/>
    </source>
</evidence>
<organism evidence="2 3">
    <name type="scientific">Ereboglobus luteus</name>
    <dbReference type="NCBI Taxonomy" id="1796921"/>
    <lineage>
        <taxon>Bacteria</taxon>
        <taxon>Pseudomonadati</taxon>
        <taxon>Verrucomicrobiota</taxon>
        <taxon>Opitutia</taxon>
        <taxon>Opitutales</taxon>
        <taxon>Opitutaceae</taxon>
        <taxon>Ereboglobus</taxon>
    </lineage>
</organism>
<keyword evidence="3" id="KW-1185">Reference proteome</keyword>
<dbReference type="PANTHER" id="PTHR30441">
    <property type="entry name" value="DUF748 DOMAIN-CONTAINING PROTEIN"/>
    <property type="match status" value="1"/>
</dbReference>
<accession>A0A2U8E0K6</accession>
<dbReference type="PANTHER" id="PTHR30441:SF8">
    <property type="entry name" value="DUF748 DOMAIN-CONTAINING PROTEIN"/>
    <property type="match status" value="1"/>
</dbReference>
<dbReference type="EMBL" id="CP023004">
    <property type="protein sequence ID" value="AWI08369.1"/>
    <property type="molecule type" value="Genomic_DNA"/>
</dbReference>
<dbReference type="OrthoDB" id="9841071at2"/>
<keyword evidence="1" id="KW-0812">Transmembrane</keyword>
<feature type="transmembrane region" description="Helical" evidence="1">
    <location>
        <begin position="12"/>
        <end position="34"/>
    </location>
</feature>